<dbReference type="EC" id="3.2.2.31" evidence="4 14"/>
<evidence type="ECO:0000256" key="7">
    <source>
        <dbReference type="ARBA" id="ARBA00022723"/>
    </source>
</evidence>
<reference evidence="16 17" key="1">
    <citation type="submission" date="2014-11" db="EMBL/GenBank/DDBJ databases">
        <title>Genome sequence and analysis of novel Kurthia sp.</title>
        <authorList>
            <person name="Lawson J.N."/>
            <person name="Gonzalez J.E."/>
            <person name="Rinauldi L."/>
            <person name="Xuan Z."/>
            <person name="Firman A."/>
            <person name="Shaddox L."/>
            <person name="Trudeau A."/>
            <person name="Shah S."/>
            <person name="Reiman D."/>
        </authorList>
    </citation>
    <scope>NUCLEOTIDE SEQUENCE [LARGE SCALE GENOMIC DNA]</scope>
    <source>
        <strain evidence="16 17">3B1D</strain>
    </source>
</reference>
<feature type="domain" description="HhH-GPD" evidence="15">
    <location>
        <begin position="40"/>
        <end position="191"/>
    </location>
</feature>
<evidence type="ECO:0000259" key="15">
    <source>
        <dbReference type="SMART" id="SM00478"/>
    </source>
</evidence>
<keyword evidence="8 14" id="KW-0227">DNA damage</keyword>
<dbReference type="InterPro" id="IPR015797">
    <property type="entry name" value="NUDIX_hydrolase-like_dom_sf"/>
</dbReference>
<keyword evidence="13 14" id="KW-0326">Glycosidase</keyword>
<evidence type="ECO:0000256" key="14">
    <source>
        <dbReference type="RuleBase" id="RU365096"/>
    </source>
</evidence>
<dbReference type="GO" id="GO:0032357">
    <property type="term" value="F:oxidized purine DNA binding"/>
    <property type="evidence" value="ECO:0007669"/>
    <property type="project" value="TreeGrafter"/>
</dbReference>
<dbReference type="Pfam" id="PF00730">
    <property type="entry name" value="HhH-GPD"/>
    <property type="match status" value="1"/>
</dbReference>
<dbReference type="InterPro" id="IPR023170">
    <property type="entry name" value="HhH_base_excis_C"/>
</dbReference>
<evidence type="ECO:0000256" key="12">
    <source>
        <dbReference type="ARBA" id="ARBA00023204"/>
    </source>
</evidence>
<dbReference type="InterPro" id="IPR044298">
    <property type="entry name" value="MIG/MutY"/>
</dbReference>
<accession>A0A433RYC7</accession>
<dbReference type="Gene3D" id="1.10.1670.10">
    <property type="entry name" value="Helix-hairpin-Helix base-excision DNA repair enzymes (C-terminal)"/>
    <property type="match status" value="1"/>
</dbReference>
<sequence length="354" mass="40970">MYRYTKQFQKALVEWFNREKRDLPWRHTTDPYKIWVSEVMLQQTRVDTVIPYYENFLEKFPTAQALADANEEFLLKQWEGLGYYSRVRNLQAGVREVVENYGGVVPKTREEISTLKGVGPYTAGAVLSIAYGVPEHAVDGNVMRVLSRVLMIDEDIALPKTKKTFERAVMELIDYDNPSAFNQGLMELGAMVCTPTSPSCLLCPVRDYCTAFHEGEPEKLPVKTKKVKTKKIPYDVFIVEDEQGRILMEQRPETGLLANMWQFPMVEVKKDVVTDSVMAEMYHFELAGKDHLMPLKHVFSHLVWQMDGYILRATDVEEPPERSAWLTLDEVEKLPLSVSMQKFLAQYRIERQKL</sequence>
<evidence type="ECO:0000313" key="17">
    <source>
        <dbReference type="Proteomes" id="UP000288623"/>
    </source>
</evidence>
<dbReference type="GO" id="GO:0006284">
    <property type="term" value="P:base-excision repair"/>
    <property type="evidence" value="ECO:0007669"/>
    <property type="project" value="UniProtKB-UniRule"/>
</dbReference>
<dbReference type="CDD" id="cd03431">
    <property type="entry name" value="NUDIX_DNA_Glycosylase_C-MutY"/>
    <property type="match status" value="1"/>
</dbReference>
<dbReference type="SMART" id="SM00478">
    <property type="entry name" value="ENDO3c"/>
    <property type="match status" value="1"/>
</dbReference>
<keyword evidence="11" id="KW-0411">Iron-sulfur</keyword>
<dbReference type="GO" id="GO:0035485">
    <property type="term" value="F:adenine/guanine mispair binding"/>
    <property type="evidence" value="ECO:0007669"/>
    <property type="project" value="TreeGrafter"/>
</dbReference>
<dbReference type="SUPFAM" id="SSF55811">
    <property type="entry name" value="Nudix"/>
    <property type="match status" value="1"/>
</dbReference>
<comment type="similarity">
    <text evidence="3 14">Belongs to the Nth/MutY family.</text>
</comment>
<dbReference type="FunFam" id="1.10.1670.10:FF:000002">
    <property type="entry name" value="Adenine DNA glycosylase"/>
    <property type="match status" value="1"/>
</dbReference>
<dbReference type="InterPro" id="IPR003265">
    <property type="entry name" value="HhH-GPD_domain"/>
</dbReference>
<dbReference type="Gene3D" id="1.10.340.30">
    <property type="entry name" value="Hypothetical protein, domain 2"/>
    <property type="match status" value="1"/>
</dbReference>
<keyword evidence="7" id="KW-0479">Metal-binding</keyword>
<dbReference type="SMART" id="SM00525">
    <property type="entry name" value="FES"/>
    <property type="match status" value="1"/>
</dbReference>
<evidence type="ECO:0000256" key="3">
    <source>
        <dbReference type="ARBA" id="ARBA00008343"/>
    </source>
</evidence>
<keyword evidence="17" id="KW-1185">Reference proteome</keyword>
<protein>
    <recommendedName>
        <fullName evidence="5 14">Adenine DNA glycosylase</fullName>
        <ecNumber evidence="4 14">3.2.2.31</ecNumber>
    </recommendedName>
</protein>
<keyword evidence="12" id="KW-0234">DNA repair</keyword>
<dbReference type="GO" id="GO:0006298">
    <property type="term" value="P:mismatch repair"/>
    <property type="evidence" value="ECO:0007669"/>
    <property type="project" value="TreeGrafter"/>
</dbReference>
<dbReference type="InterPro" id="IPR011257">
    <property type="entry name" value="DNA_glycosylase"/>
</dbReference>
<dbReference type="GO" id="GO:0051539">
    <property type="term" value="F:4 iron, 4 sulfur cluster binding"/>
    <property type="evidence" value="ECO:0007669"/>
    <property type="project" value="UniProtKB-UniRule"/>
</dbReference>
<dbReference type="GO" id="GO:0046872">
    <property type="term" value="F:metal ion binding"/>
    <property type="evidence" value="ECO:0007669"/>
    <property type="project" value="UniProtKB-UniRule"/>
</dbReference>
<organism evidence="16 17">
    <name type="scientific">Candidatus Kurthia intestinigallinarum</name>
    <dbReference type="NCBI Taxonomy" id="1562256"/>
    <lineage>
        <taxon>Bacteria</taxon>
        <taxon>Bacillati</taxon>
        <taxon>Bacillota</taxon>
        <taxon>Bacilli</taxon>
        <taxon>Bacillales</taxon>
        <taxon>Caryophanaceae</taxon>
        <taxon>Kurthia</taxon>
    </lineage>
</organism>
<evidence type="ECO:0000256" key="8">
    <source>
        <dbReference type="ARBA" id="ARBA00022763"/>
    </source>
</evidence>
<dbReference type="SUPFAM" id="SSF48150">
    <property type="entry name" value="DNA-glycosylase"/>
    <property type="match status" value="1"/>
</dbReference>
<evidence type="ECO:0000256" key="4">
    <source>
        <dbReference type="ARBA" id="ARBA00012045"/>
    </source>
</evidence>
<dbReference type="PANTHER" id="PTHR42944">
    <property type="entry name" value="ADENINE DNA GLYCOSYLASE"/>
    <property type="match status" value="1"/>
</dbReference>
<comment type="function">
    <text evidence="2">Adenine glycosylase active on G-A mispairs. MutY also corrects error-prone DNA synthesis past GO lesions which are due to the oxidatively damaged form of guanine: 7,8-dihydro-8-oxoguanine (8-oxo-dGTP).</text>
</comment>
<comment type="cofactor">
    <cofactor evidence="14">
        <name>[4Fe-4S] cluster</name>
        <dbReference type="ChEBI" id="CHEBI:49883"/>
    </cofactor>
    <text evidence="14">Binds 1 [4Fe-4S] cluster.</text>
</comment>
<dbReference type="GO" id="GO:0034039">
    <property type="term" value="F:8-oxo-7,8-dihydroguanine DNA N-glycosylase activity"/>
    <property type="evidence" value="ECO:0007669"/>
    <property type="project" value="TreeGrafter"/>
</dbReference>
<dbReference type="Proteomes" id="UP000288623">
    <property type="component" value="Unassembled WGS sequence"/>
</dbReference>
<name>A0A433RYC7_9BACL</name>
<dbReference type="AlphaFoldDB" id="A0A433RYC7"/>
<dbReference type="EMBL" id="JTFC01000006">
    <property type="protein sequence ID" value="RUS58282.1"/>
    <property type="molecule type" value="Genomic_DNA"/>
</dbReference>
<evidence type="ECO:0000313" key="16">
    <source>
        <dbReference type="EMBL" id="RUS58282.1"/>
    </source>
</evidence>
<dbReference type="NCBIfam" id="TIGR01084">
    <property type="entry name" value="mutY"/>
    <property type="match status" value="1"/>
</dbReference>
<dbReference type="InterPro" id="IPR029119">
    <property type="entry name" value="MutY_C"/>
</dbReference>
<dbReference type="Pfam" id="PF00633">
    <property type="entry name" value="HHH"/>
    <property type="match status" value="1"/>
</dbReference>
<dbReference type="Pfam" id="PF10576">
    <property type="entry name" value="EndIII_4Fe-2S"/>
    <property type="match status" value="1"/>
</dbReference>
<evidence type="ECO:0000256" key="9">
    <source>
        <dbReference type="ARBA" id="ARBA00022801"/>
    </source>
</evidence>
<comment type="caution">
    <text evidence="16">The sequence shown here is derived from an EMBL/GenBank/DDBJ whole genome shotgun (WGS) entry which is preliminary data.</text>
</comment>
<gene>
    <name evidence="16" type="ORF">QI30_01490</name>
</gene>
<evidence type="ECO:0000256" key="2">
    <source>
        <dbReference type="ARBA" id="ARBA00002933"/>
    </source>
</evidence>
<evidence type="ECO:0000256" key="5">
    <source>
        <dbReference type="ARBA" id="ARBA00022023"/>
    </source>
</evidence>
<evidence type="ECO:0000256" key="11">
    <source>
        <dbReference type="ARBA" id="ARBA00023014"/>
    </source>
</evidence>
<dbReference type="Pfam" id="PF14815">
    <property type="entry name" value="NUDIX_4"/>
    <property type="match status" value="1"/>
</dbReference>
<keyword evidence="9" id="KW-0378">Hydrolase</keyword>
<evidence type="ECO:0000256" key="13">
    <source>
        <dbReference type="ARBA" id="ARBA00023295"/>
    </source>
</evidence>
<evidence type="ECO:0000256" key="1">
    <source>
        <dbReference type="ARBA" id="ARBA00000843"/>
    </source>
</evidence>
<dbReference type="FunFam" id="1.10.340.30:FF:000002">
    <property type="entry name" value="Adenine DNA glycosylase"/>
    <property type="match status" value="1"/>
</dbReference>
<dbReference type="RefSeq" id="WP_126989185.1">
    <property type="nucleotide sequence ID" value="NZ_JTFC01000006.1"/>
</dbReference>
<dbReference type="CDD" id="cd00056">
    <property type="entry name" value="ENDO3c"/>
    <property type="match status" value="1"/>
</dbReference>
<dbReference type="InterPro" id="IPR005760">
    <property type="entry name" value="A/G_AdeGlyc_MutY"/>
</dbReference>
<comment type="catalytic activity">
    <reaction evidence="1 14">
        <text>Hydrolyzes free adenine bases from 7,8-dihydro-8-oxoguanine:adenine mismatched double-stranded DNA, leaving an apurinic site.</text>
        <dbReference type="EC" id="3.2.2.31"/>
    </reaction>
</comment>
<evidence type="ECO:0000256" key="10">
    <source>
        <dbReference type="ARBA" id="ARBA00023004"/>
    </source>
</evidence>
<dbReference type="Gene3D" id="3.90.79.10">
    <property type="entry name" value="Nucleoside Triphosphate Pyrophosphohydrolase"/>
    <property type="match status" value="1"/>
</dbReference>
<dbReference type="GO" id="GO:0000701">
    <property type="term" value="F:purine-specific mismatch base pair DNA N-glycosylase activity"/>
    <property type="evidence" value="ECO:0007669"/>
    <property type="project" value="UniProtKB-EC"/>
</dbReference>
<dbReference type="PANTHER" id="PTHR42944:SF1">
    <property type="entry name" value="ADENINE DNA GLYCOSYLASE"/>
    <property type="match status" value="1"/>
</dbReference>
<dbReference type="OrthoDB" id="9802365at2"/>
<keyword evidence="6" id="KW-0004">4Fe-4S</keyword>
<evidence type="ECO:0000256" key="6">
    <source>
        <dbReference type="ARBA" id="ARBA00022485"/>
    </source>
</evidence>
<proteinExistence type="inferred from homology"/>
<dbReference type="InterPro" id="IPR003651">
    <property type="entry name" value="Endonuclease3_FeS-loop_motif"/>
</dbReference>
<dbReference type="InterPro" id="IPR000445">
    <property type="entry name" value="HhH_motif"/>
</dbReference>
<keyword evidence="10 14" id="KW-0408">Iron</keyword>